<sequence>MNDMSSYTHRFRRLAAITLSLTLVTGIATVIPQSRALLVNRPYCASLYRIYLPHGEYDYRFNYELRLMWESLHTATRTIEIPHDPRIDTPYEAILLSHAIGTPNYDIDEISTVWDNFCRIGDHFIFRVDDEYGPLHY</sequence>
<dbReference type="STRING" id="1528099.AL705_04115"/>
<reference evidence="1 3" key="1">
    <citation type="journal article" date="2015" name="Genome Announc.">
        <title>Complete Genome Sequences for Two Strains of a Novel Fastidious, Partially Acid-Fast, Gram-Positive Corynebacterineae Bacterium, Derived from Human Clinical Samples.</title>
        <authorList>
            <person name="Nicholson A.C."/>
            <person name="Bell M."/>
            <person name="Humrighouse B.W."/>
            <person name="McQuiston J.R."/>
        </authorList>
    </citation>
    <scope>NUCLEOTIDE SEQUENCE [LARGE SCALE GENOMIC DNA]</scope>
    <source>
        <strain evidence="1 3">X1698</strain>
    </source>
</reference>
<name>A0A0M4MZQ6_9ACTN</name>
<keyword evidence="4" id="KW-1185">Reference proteome</keyword>
<evidence type="ECO:0000313" key="3">
    <source>
        <dbReference type="Proteomes" id="UP000068137"/>
    </source>
</evidence>
<dbReference type="KEGG" id="cbq:AL705_04115"/>
<gene>
    <name evidence="1" type="ORF">AL705_04115</name>
    <name evidence="2" type="ORF">LC603019_00775</name>
</gene>
<accession>A0A0M4MZQ6</accession>
<dbReference type="Proteomes" id="UP000068137">
    <property type="component" value="Chromosome"/>
</dbReference>
<proteinExistence type="predicted"/>
<evidence type="ECO:0000313" key="4">
    <source>
        <dbReference type="Proteomes" id="UP000324288"/>
    </source>
</evidence>
<dbReference type="Proteomes" id="UP000324288">
    <property type="component" value="Chromosome"/>
</dbReference>
<evidence type="ECO:0000313" key="1">
    <source>
        <dbReference type="EMBL" id="ALE18961.1"/>
    </source>
</evidence>
<dbReference type="EMBL" id="CP012390">
    <property type="protein sequence ID" value="ALE18961.1"/>
    <property type="molecule type" value="Genomic_DNA"/>
</dbReference>
<protein>
    <submittedName>
        <fullName evidence="1">Uncharacterized protein</fullName>
    </submittedName>
</protein>
<reference evidence="1" key="2">
    <citation type="journal article" date="2016" name="Int. J. Syst. Evol. Microbiol.">
        <title>Lawsonella clevelandensis gen. nov., sp. nov., a new member of the suborder Corynebacterineae isolated from human abscesses.</title>
        <authorList>
            <person name="Bell M.E."/>
            <person name="Bernard K.A."/>
            <person name="Harrington S.M."/>
            <person name="Patel N.B."/>
            <person name="Tucker T.A."/>
            <person name="Metcalfe M.G."/>
            <person name="McQuiston J.R."/>
        </authorList>
    </citation>
    <scope>NUCLEOTIDE SEQUENCE</scope>
    <source>
        <strain evidence="1">X1698</strain>
    </source>
</reference>
<dbReference type="EMBL" id="LR584267">
    <property type="protein sequence ID" value="VHO00481.1"/>
    <property type="molecule type" value="Genomic_DNA"/>
</dbReference>
<reference evidence="2 4" key="3">
    <citation type="submission" date="2019-04" db="EMBL/GenBank/DDBJ databases">
        <authorList>
            <person name="Seth-Smith MB H."/>
            <person name="Seth-Smith H."/>
        </authorList>
    </citation>
    <scope>NUCLEOTIDE SEQUENCE [LARGE SCALE GENOMIC DNA]</scope>
    <source>
        <strain evidence="2">USB-603019</strain>
    </source>
</reference>
<dbReference type="AlphaFoldDB" id="A0A0M4MZQ6"/>
<evidence type="ECO:0000313" key="2">
    <source>
        <dbReference type="EMBL" id="VHO00481.1"/>
    </source>
</evidence>
<organism evidence="1 3">
    <name type="scientific">Lawsonella clevelandensis</name>
    <dbReference type="NCBI Taxonomy" id="1528099"/>
    <lineage>
        <taxon>Bacteria</taxon>
        <taxon>Bacillati</taxon>
        <taxon>Actinomycetota</taxon>
        <taxon>Actinomycetes</taxon>
        <taxon>Mycobacteriales</taxon>
        <taxon>Lawsonellaceae</taxon>
        <taxon>Lawsonella</taxon>
    </lineage>
</organism>